<evidence type="ECO:0000313" key="3">
    <source>
        <dbReference type="Proteomes" id="UP000602653"/>
    </source>
</evidence>
<reference evidence="2 3" key="1">
    <citation type="submission" date="2021-02" db="EMBL/GenBank/DDBJ databases">
        <title>Complete Genome Sequence of Arcanobacterium phocisimile strain DSM 26142T from a harbour seal.</title>
        <authorList>
            <person name="Borowiak M."/>
            <person name="Alssahen M."/>
            <person name="Malorny B."/>
            <person name="Laemmler C."/>
            <person name="Siebert U."/>
            <person name="Ploetz M."/>
            <person name="Abdulmawjood A."/>
        </authorList>
    </citation>
    <scope>NUCLEOTIDE SEQUENCE [LARGE SCALE GENOMIC DNA]</scope>
    <source>
        <strain evidence="2 3">DSM 26142</strain>
    </source>
</reference>
<keyword evidence="1" id="KW-1133">Transmembrane helix</keyword>
<dbReference type="EMBL" id="CP070228">
    <property type="protein sequence ID" value="QRV01682.1"/>
    <property type="molecule type" value="Genomic_DNA"/>
</dbReference>
<evidence type="ECO:0008006" key="4">
    <source>
        <dbReference type="Google" id="ProtNLM"/>
    </source>
</evidence>
<accession>A0ABX7IFE8</accession>
<dbReference type="Proteomes" id="UP000602653">
    <property type="component" value="Chromosome"/>
</dbReference>
<feature type="transmembrane region" description="Helical" evidence="1">
    <location>
        <begin position="20"/>
        <end position="40"/>
    </location>
</feature>
<gene>
    <name evidence="2" type="ORF">JTE88_06175</name>
</gene>
<protein>
    <recommendedName>
        <fullName evidence="4">Flp pilus-assembly TadE/G-like</fullName>
    </recommendedName>
</protein>
<keyword evidence="1" id="KW-0472">Membrane</keyword>
<evidence type="ECO:0000256" key="1">
    <source>
        <dbReference type="SAM" id="Phobius"/>
    </source>
</evidence>
<evidence type="ECO:0000313" key="2">
    <source>
        <dbReference type="EMBL" id="QRV01682.1"/>
    </source>
</evidence>
<dbReference type="RefSeq" id="WP_204423626.1">
    <property type="nucleotide sequence ID" value="NZ_CP070228.1"/>
</dbReference>
<organism evidence="2 3">
    <name type="scientific">Arcanobacterium phocisimile</name>
    <dbReference type="NCBI Taxonomy" id="1302235"/>
    <lineage>
        <taxon>Bacteria</taxon>
        <taxon>Bacillati</taxon>
        <taxon>Actinomycetota</taxon>
        <taxon>Actinomycetes</taxon>
        <taxon>Actinomycetales</taxon>
        <taxon>Actinomycetaceae</taxon>
        <taxon>Arcanobacterium</taxon>
    </lineage>
</organism>
<sequence length="149" mass="16426">MRRDRNRKAQNRREAGNLLILGLGIWVFVIALVLVIGAGVNLHNHHKDLLAHADAYALSTAQQISDAQYYGTGRVAYDAQALAMSTYEMIRPQSADDRVKMIDVVDTNVVVVELCRRVDITLLPAFGNFVKSVEMCATSSARLEIAPGE</sequence>
<keyword evidence="1" id="KW-0812">Transmembrane</keyword>
<keyword evidence="3" id="KW-1185">Reference proteome</keyword>
<name>A0ABX7IFE8_9ACTO</name>
<proteinExistence type="predicted"/>